<organism evidence="1">
    <name type="scientific">marine sediment metagenome</name>
    <dbReference type="NCBI Taxonomy" id="412755"/>
    <lineage>
        <taxon>unclassified sequences</taxon>
        <taxon>metagenomes</taxon>
        <taxon>ecological metagenomes</taxon>
    </lineage>
</organism>
<feature type="non-terminal residue" evidence="1">
    <location>
        <position position="1"/>
    </location>
</feature>
<accession>X1VHS3</accession>
<protein>
    <submittedName>
        <fullName evidence="1">Uncharacterized protein</fullName>
    </submittedName>
</protein>
<comment type="caution">
    <text evidence="1">The sequence shown here is derived from an EMBL/GenBank/DDBJ whole genome shotgun (WGS) entry which is preliminary data.</text>
</comment>
<dbReference type="Pfam" id="PF19528">
    <property type="entry name" value="DUF6056"/>
    <property type="match status" value="1"/>
</dbReference>
<dbReference type="EMBL" id="BARW01026575">
    <property type="protein sequence ID" value="GAJ06965.1"/>
    <property type="molecule type" value="Genomic_DNA"/>
</dbReference>
<dbReference type="InterPro" id="IPR045691">
    <property type="entry name" value="DUF6056"/>
</dbReference>
<name>X1VHS3_9ZZZZ</name>
<evidence type="ECO:0000313" key="1">
    <source>
        <dbReference type="EMBL" id="GAJ06965.1"/>
    </source>
</evidence>
<sequence>RQMNDRNEYLANLSEEEKNHDITVKPIQGGIPELLHFNDITTDKENWINRSVAEFYKIKSIKIDAGRKE</sequence>
<dbReference type="AlphaFoldDB" id="X1VHS3"/>
<gene>
    <name evidence="1" type="ORF">S12H4_43316</name>
</gene>
<proteinExistence type="predicted"/>
<reference evidence="1" key="1">
    <citation type="journal article" date="2014" name="Front. Microbiol.">
        <title>High frequency of phylogenetically diverse reductive dehalogenase-homologous genes in deep subseafloor sedimentary metagenomes.</title>
        <authorList>
            <person name="Kawai M."/>
            <person name="Futagami T."/>
            <person name="Toyoda A."/>
            <person name="Takaki Y."/>
            <person name="Nishi S."/>
            <person name="Hori S."/>
            <person name="Arai W."/>
            <person name="Tsubouchi T."/>
            <person name="Morono Y."/>
            <person name="Uchiyama I."/>
            <person name="Ito T."/>
            <person name="Fujiyama A."/>
            <person name="Inagaki F."/>
            <person name="Takami H."/>
        </authorList>
    </citation>
    <scope>NUCLEOTIDE SEQUENCE</scope>
    <source>
        <strain evidence="1">Expedition CK06-06</strain>
    </source>
</reference>